<protein>
    <submittedName>
        <fullName evidence="1 2">Uncharacterized protein</fullName>
    </submittedName>
</protein>
<evidence type="ECO:0000313" key="1">
    <source>
        <dbReference type="EMBL" id="AES96045.1"/>
    </source>
</evidence>
<dbReference type="HOGENOM" id="CLU_1392084_0_0_1"/>
<gene>
    <name evidence="1" type="ordered locus">MTR_5g032530</name>
</gene>
<dbReference type="AlphaFoldDB" id="G7JXR0"/>
<dbReference type="PaxDb" id="3880-AES96045"/>
<dbReference type="EnsemblPlants" id="AES96045">
    <property type="protein sequence ID" value="AES96045"/>
    <property type="gene ID" value="MTR_5g032530"/>
</dbReference>
<sequence>MLLPAMLITHPTALHTNATPASSNSRSHNFGASFHVIGDAMEKVHTLIPLVQITFLPLHNHMSLVLHNLLRVPSITINFIRVSRFSRDNNVYFQFNANESLVKSQETGDILLQECLIGANSHRGFNWKNWNNSPRGNKLQIMDRGVIDLIPPKTLRLIKPHNNLILYAPIEGFDNGDPSMVCKLNKELYGLKQAPR</sequence>
<evidence type="ECO:0000313" key="3">
    <source>
        <dbReference type="Proteomes" id="UP000002051"/>
    </source>
</evidence>
<keyword evidence="3" id="KW-1185">Reference proteome</keyword>
<reference evidence="1 3" key="1">
    <citation type="journal article" date="2011" name="Nature">
        <title>The Medicago genome provides insight into the evolution of rhizobial symbioses.</title>
        <authorList>
            <person name="Young N.D."/>
            <person name="Debelle F."/>
            <person name="Oldroyd G.E."/>
            <person name="Geurts R."/>
            <person name="Cannon S.B."/>
            <person name="Udvardi M.K."/>
            <person name="Benedito V.A."/>
            <person name="Mayer K.F."/>
            <person name="Gouzy J."/>
            <person name="Schoof H."/>
            <person name="Van de Peer Y."/>
            <person name="Proost S."/>
            <person name="Cook D.R."/>
            <person name="Meyers B.C."/>
            <person name="Spannagl M."/>
            <person name="Cheung F."/>
            <person name="De Mita S."/>
            <person name="Krishnakumar V."/>
            <person name="Gundlach H."/>
            <person name="Zhou S."/>
            <person name="Mudge J."/>
            <person name="Bharti A.K."/>
            <person name="Murray J.D."/>
            <person name="Naoumkina M.A."/>
            <person name="Rosen B."/>
            <person name="Silverstein K.A."/>
            <person name="Tang H."/>
            <person name="Rombauts S."/>
            <person name="Zhao P.X."/>
            <person name="Zhou P."/>
            <person name="Barbe V."/>
            <person name="Bardou P."/>
            <person name="Bechner M."/>
            <person name="Bellec A."/>
            <person name="Berger A."/>
            <person name="Berges H."/>
            <person name="Bidwell S."/>
            <person name="Bisseling T."/>
            <person name="Choisne N."/>
            <person name="Couloux A."/>
            <person name="Denny R."/>
            <person name="Deshpande S."/>
            <person name="Dai X."/>
            <person name="Doyle J.J."/>
            <person name="Dudez A.M."/>
            <person name="Farmer A.D."/>
            <person name="Fouteau S."/>
            <person name="Franken C."/>
            <person name="Gibelin C."/>
            <person name="Gish J."/>
            <person name="Goldstein S."/>
            <person name="Gonzalez A.J."/>
            <person name="Green P.J."/>
            <person name="Hallab A."/>
            <person name="Hartog M."/>
            <person name="Hua A."/>
            <person name="Humphray S.J."/>
            <person name="Jeong D.H."/>
            <person name="Jing Y."/>
            <person name="Jocker A."/>
            <person name="Kenton S.M."/>
            <person name="Kim D.J."/>
            <person name="Klee K."/>
            <person name="Lai H."/>
            <person name="Lang C."/>
            <person name="Lin S."/>
            <person name="Macmil S.L."/>
            <person name="Magdelenat G."/>
            <person name="Matthews L."/>
            <person name="McCorrison J."/>
            <person name="Monaghan E.L."/>
            <person name="Mun J.H."/>
            <person name="Najar F.Z."/>
            <person name="Nicholson C."/>
            <person name="Noirot C."/>
            <person name="O'Bleness M."/>
            <person name="Paule C.R."/>
            <person name="Poulain J."/>
            <person name="Prion F."/>
            <person name="Qin B."/>
            <person name="Qu C."/>
            <person name="Retzel E.F."/>
            <person name="Riddle C."/>
            <person name="Sallet E."/>
            <person name="Samain S."/>
            <person name="Samson N."/>
            <person name="Sanders I."/>
            <person name="Saurat O."/>
            <person name="Scarpelli C."/>
            <person name="Schiex T."/>
            <person name="Segurens B."/>
            <person name="Severin A.J."/>
            <person name="Sherrier D.J."/>
            <person name="Shi R."/>
            <person name="Sims S."/>
            <person name="Singer S.R."/>
            <person name="Sinharoy S."/>
            <person name="Sterck L."/>
            <person name="Viollet A."/>
            <person name="Wang B.B."/>
            <person name="Wang K."/>
            <person name="Wang M."/>
            <person name="Wang X."/>
            <person name="Warfsmann J."/>
            <person name="Weissenbach J."/>
            <person name="White D.D."/>
            <person name="White J.D."/>
            <person name="Wiley G.B."/>
            <person name="Wincker P."/>
            <person name="Xing Y."/>
            <person name="Yang L."/>
            <person name="Yao Z."/>
            <person name="Ying F."/>
            <person name="Zhai J."/>
            <person name="Zhou L."/>
            <person name="Zuber A."/>
            <person name="Denarie J."/>
            <person name="Dixon R.A."/>
            <person name="May G.D."/>
            <person name="Schwartz D.C."/>
            <person name="Rogers J."/>
            <person name="Quetier F."/>
            <person name="Town C.D."/>
            <person name="Roe B.A."/>
        </authorList>
    </citation>
    <scope>NUCLEOTIDE SEQUENCE [LARGE SCALE GENOMIC DNA]</scope>
    <source>
        <strain evidence="1">A17</strain>
        <strain evidence="2 3">cv. Jemalong A17</strain>
    </source>
</reference>
<evidence type="ECO:0000313" key="2">
    <source>
        <dbReference type="EnsemblPlants" id="AES96045"/>
    </source>
</evidence>
<reference evidence="1 3" key="2">
    <citation type="journal article" date="2014" name="BMC Genomics">
        <title>An improved genome release (version Mt4.0) for the model legume Medicago truncatula.</title>
        <authorList>
            <person name="Tang H."/>
            <person name="Krishnakumar V."/>
            <person name="Bidwell S."/>
            <person name="Rosen B."/>
            <person name="Chan A."/>
            <person name="Zhou S."/>
            <person name="Gentzbittel L."/>
            <person name="Childs K.L."/>
            <person name="Yandell M."/>
            <person name="Gundlach H."/>
            <person name="Mayer K.F."/>
            <person name="Schwartz D.C."/>
            <person name="Town C.D."/>
        </authorList>
    </citation>
    <scope>GENOME REANNOTATION</scope>
    <source>
        <strain evidence="2 3">cv. Jemalong A17</strain>
    </source>
</reference>
<dbReference type="Proteomes" id="UP000002051">
    <property type="component" value="Chromosome 5"/>
</dbReference>
<dbReference type="EMBL" id="CM001221">
    <property type="protein sequence ID" value="AES96045.1"/>
    <property type="molecule type" value="Genomic_DNA"/>
</dbReference>
<accession>G7JXR0</accession>
<proteinExistence type="predicted"/>
<organism evidence="1 3">
    <name type="scientific">Medicago truncatula</name>
    <name type="common">Barrel medic</name>
    <name type="synonym">Medicago tribuloides</name>
    <dbReference type="NCBI Taxonomy" id="3880"/>
    <lineage>
        <taxon>Eukaryota</taxon>
        <taxon>Viridiplantae</taxon>
        <taxon>Streptophyta</taxon>
        <taxon>Embryophyta</taxon>
        <taxon>Tracheophyta</taxon>
        <taxon>Spermatophyta</taxon>
        <taxon>Magnoliopsida</taxon>
        <taxon>eudicotyledons</taxon>
        <taxon>Gunneridae</taxon>
        <taxon>Pentapetalae</taxon>
        <taxon>rosids</taxon>
        <taxon>fabids</taxon>
        <taxon>Fabales</taxon>
        <taxon>Fabaceae</taxon>
        <taxon>Papilionoideae</taxon>
        <taxon>50 kb inversion clade</taxon>
        <taxon>NPAAA clade</taxon>
        <taxon>Hologalegina</taxon>
        <taxon>IRL clade</taxon>
        <taxon>Trifolieae</taxon>
        <taxon>Medicago</taxon>
    </lineage>
</organism>
<name>G7JXR0_MEDTR</name>
<reference evidence="2" key="3">
    <citation type="submission" date="2015-04" db="UniProtKB">
        <authorList>
            <consortium name="EnsemblPlants"/>
        </authorList>
    </citation>
    <scope>IDENTIFICATION</scope>
    <source>
        <strain evidence="2">cv. Jemalong A17</strain>
    </source>
</reference>